<feature type="compositionally biased region" description="Basic and acidic residues" evidence="1">
    <location>
        <begin position="301"/>
        <end position="316"/>
    </location>
</feature>
<feature type="region of interest" description="Disordered" evidence="1">
    <location>
        <begin position="301"/>
        <end position="335"/>
    </location>
</feature>
<accession>A0A6J5RYB1</accession>
<dbReference type="EMBL" id="LR797310">
    <property type="protein sequence ID" value="CAB4201960.1"/>
    <property type="molecule type" value="Genomic_DNA"/>
</dbReference>
<dbReference type="Gene3D" id="3.90.320.10">
    <property type="match status" value="1"/>
</dbReference>
<gene>
    <name evidence="2" type="ORF">UFOVP1360_16</name>
</gene>
<sequence>MSGVDDLNDLAVEGTGSHIADDGARRDRWKRYLVVPPEGGAPVGYTRATTIAKTLDDTSNLTDWTARMVLIGVQRSEALYARTLVVDVDDKSALNAIARDAKEKGGGNERSAIGTAMHKLVERKALDPSYEVPSTYRADVDAILGAITAAGFEVVGDYSEVMVVIDRLKISGTADLILRHVATGRYFIADLKTGASVAYGQLSFSVQLAIYANADAIYVQGKNPDGSQDERKAPPDIDKVSGIILHCQPGSGHCDVYRADLAVGVEALALAYNVHLIRKERKLLTVVSEAFTIDDMLKLDAENHEPTPPAKPEKAAPKPRKKAAPKTAAPEPDRNAAAEAEAALIAADAMEAQREADAIAEPDPDAAIDPAVIGWLLDRCQAAADFEGGAARRTMAELWPEGVSKSGAVRKGEAMWDADDCQAVEAALDKIGKRHEIPWPPNDPRSVGKVAEKVAMVDTVVVADALMVKDLRAQLKALNADDQAKVREWSASAKRNGTPWSLGRSNEGVQHVTYMRSRAAATLADGWADGTDGGLNALNHALGLDDPAEQFDGKIGDVLGQLNADQCAAVVVWLNMGPAFAMDADGAMIFER</sequence>
<reference evidence="2" key="1">
    <citation type="submission" date="2020-05" db="EMBL/GenBank/DDBJ databases">
        <authorList>
            <person name="Chiriac C."/>
            <person name="Salcher M."/>
            <person name="Ghai R."/>
            <person name="Kavagutti S V."/>
        </authorList>
    </citation>
    <scope>NUCLEOTIDE SEQUENCE</scope>
</reference>
<name>A0A6J5RYB1_9CAUD</name>
<evidence type="ECO:0008006" key="3">
    <source>
        <dbReference type="Google" id="ProtNLM"/>
    </source>
</evidence>
<organism evidence="2">
    <name type="scientific">uncultured Caudovirales phage</name>
    <dbReference type="NCBI Taxonomy" id="2100421"/>
    <lineage>
        <taxon>Viruses</taxon>
        <taxon>Duplodnaviria</taxon>
        <taxon>Heunggongvirae</taxon>
        <taxon>Uroviricota</taxon>
        <taxon>Caudoviricetes</taxon>
        <taxon>Peduoviridae</taxon>
        <taxon>Maltschvirus</taxon>
        <taxon>Maltschvirus maltsch</taxon>
    </lineage>
</organism>
<dbReference type="InterPro" id="IPR011604">
    <property type="entry name" value="PDDEXK-like_dom_sf"/>
</dbReference>
<evidence type="ECO:0000256" key="1">
    <source>
        <dbReference type="SAM" id="MobiDB-lite"/>
    </source>
</evidence>
<protein>
    <recommendedName>
        <fullName evidence="3">PD-(D/E)XK nuclease superfamily</fullName>
    </recommendedName>
</protein>
<evidence type="ECO:0000313" key="2">
    <source>
        <dbReference type="EMBL" id="CAB4201960.1"/>
    </source>
</evidence>
<proteinExistence type="predicted"/>